<protein>
    <submittedName>
        <fullName evidence="7">MexH family multidrug efflux RND transporter periplasmic adaptor subunit</fullName>
    </submittedName>
</protein>
<sequence length="369" mass="40324">MNKPTKRLITVLIVVMLLGLVFYPRLKEFFNKPDQTEASADAPKKGSGGKTVVSVMVVQPSSLDDVVKTTGSILANEEVEIRSEVSGKITQLLFKEGQYVQKGATLLKIYDDDLQAQLQKLEYAKKLSEDNEFRQRRLLEKEAISQREYDISLTTVKTNQADIDNIKAQLTRTTIKAPFSGRLGLRYISEGSYVTPTSRITTLTNTNPAKVEFSVPAKYADRIRTGSMITYTTESSDVEHTGRVYAVDPKIDPQTRTLQMRATSPNGNGALLPGAFARIELVTGSKGAAITVPNEAVVPEQEGHKVFLVKDGKATPREVKVGVRGEAQMEILGGLAAGDTLITTGILQVKPGGSVEIRETIRDKVKAAL</sequence>
<dbReference type="InterPro" id="IPR006143">
    <property type="entry name" value="RND_pump_MFP"/>
</dbReference>
<dbReference type="PANTHER" id="PTHR30469">
    <property type="entry name" value="MULTIDRUG RESISTANCE PROTEIN MDTA"/>
    <property type="match status" value="1"/>
</dbReference>
<feature type="domain" description="Multidrug resistance protein MdtA-like barrel-sandwich hybrid" evidence="4">
    <location>
        <begin position="78"/>
        <end position="197"/>
    </location>
</feature>
<dbReference type="Pfam" id="PF25876">
    <property type="entry name" value="HH_MFP_RND"/>
    <property type="match status" value="1"/>
</dbReference>
<evidence type="ECO:0000313" key="8">
    <source>
        <dbReference type="Proteomes" id="UP000598271"/>
    </source>
</evidence>
<dbReference type="Proteomes" id="UP000598271">
    <property type="component" value="Unassembled WGS sequence"/>
</dbReference>
<dbReference type="InterPro" id="IPR058637">
    <property type="entry name" value="YknX-like_C"/>
</dbReference>
<gene>
    <name evidence="7" type="ORF">GCM10007390_35090</name>
</gene>
<name>A0A8J3DCW4_9BACT</name>
<dbReference type="GO" id="GO:0015562">
    <property type="term" value="F:efflux transmembrane transporter activity"/>
    <property type="evidence" value="ECO:0007669"/>
    <property type="project" value="TreeGrafter"/>
</dbReference>
<keyword evidence="2" id="KW-0472">Membrane</keyword>
<dbReference type="Pfam" id="PF25989">
    <property type="entry name" value="YknX_C"/>
    <property type="match status" value="1"/>
</dbReference>
<organism evidence="7 8">
    <name type="scientific">Persicitalea jodogahamensis</name>
    <dbReference type="NCBI Taxonomy" id="402147"/>
    <lineage>
        <taxon>Bacteria</taxon>
        <taxon>Pseudomonadati</taxon>
        <taxon>Bacteroidota</taxon>
        <taxon>Cytophagia</taxon>
        <taxon>Cytophagales</taxon>
        <taxon>Spirosomataceae</taxon>
        <taxon>Persicitalea</taxon>
    </lineage>
</organism>
<evidence type="ECO:0000259" key="4">
    <source>
        <dbReference type="Pfam" id="PF25917"/>
    </source>
</evidence>
<dbReference type="Gene3D" id="2.40.30.170">
    <property type="match status" value="1"/>
</dbReference>
<dbReference type="SUPFAM" id="SSF111369">
    <property type="entry name" value="HlyD-like secretion proteins"/>
    <property type="match status" value="1"/>
</dbReference>
<dbReference type="GO" id="GO:1990281">
    <property type="term" value="C:efflux pump complex"/>
    <property type="evidence" value="ECO:0007669"/>
    <property type="project" value="TreeGrafter"/>
</dbReference>
<dbReference type="Gene3D" id="2.40.50.100">
    <property type="match status" value="1"/>
</dbReference>
<keyword evidence="2" id="KW-0812">Transmembrane</keyword>
<dbReference type="NCBIfam" id="TIGR01730">
    <property type="entry name" value="RND_mfp"/>
    <property type="match status" value="1"/>
</dbReference>
<dbReference type="Gene3D" id="2.40.420.20">
    <property type="match status" value="1"/>
</dbReference>
<dbReference type="EMBL" id="BMXF01000003">
    <property type="protein sequence ID" value="GHB77878.1"/>
    <property type="molecule type" value="Genomic_DNA"/>
</dbReference>
<dbReference type="InterPro" id="IPR058624">
    <property type="entry name" value="MdtA-like_HH"/>
</dbReference>
<keyword evidence="8" id="KW-1185">Reference proteome</keyword>
<dbReference type="PANTHER" id="PTHR30469:SF36">
    <property type="entry name" value="BLL3903 PROTEIN"/>
    <property type="match status" value="1"/>
</dbReference>
<evidence type="ECO:0000259" key="6">
    <source>
        <dbReference type="Pfam" id="PF25989"/>
    </source>
</evidence>
<proteinExistence type="inferred from homology"/>
<evidence type="ECO:0000313" key="7">
    <source>
        <dbReference type="EMBL" id="GHB77878.1"/>
    </source>
</evidence>
<dbReference type="InterPro" id="IPR058625">
    <property type="entry name" value="MdtA-like_BSH"/>
</dbReference>
<feature type="domain" description="CusB-like beta-barrel" evidence="5">
    <location>
        <begin position="211"/>
        <end position="283"/>
    </location>
</feature>
<reference evidence="7 8" key="1">
    <citation type="journal article" date="2014" name="Int. J. Syst. Evol. Microbiol.">
        <title>Complete genome sequence of Corynebacterium casei LMG S-19264T (=DSM 44701T), isolated from a smear-ripened cheese.</title>
        <authorList>
            <consortium name="US DOE Joint Genome Institute (JGI-PGF)"/>
            <person name="Walter F."/>
            <person name="Albersmeier A."/>
            <person name="Kalinowski J."/>
            <person name="Ruckert C."/>
        </authorList>
    </citation>
    <scope>NUCLEOTIDE SEQUENCE [LARGE SCALE GENOMIC DNA]</scope>
    <source>
        <strain evidence="7 8">KCTC 12866</strain>
    </source>
</reference>
<dbReference type="Pfam" id="PF25917">
    <property type="entry name" value="BSH_RND"/>
    <property type="match status" value="1"/>
</dbReference>
<dbReference type="RefSeq" id="WP_189565817.1">
    <property type="nucleotide sequence ID" value="NZ_BMXF01000003.1"/>
</dbReference>
<feature type="transmembrane region" description="Helical" evidence="2">
    <location>
        <begin position="7"/>
        <end position="26"/>
    </location>
</feature>
<evidence type="ECO:0000259" key="3">
    <source>
        <dbReference type="Pfam" id="PF25876"/>
    </source>
</evidence>
<dbReference type="Pfam" id="PF25954">
    <property type="entry name" value="Beta-barrel_RND_2"/>
    <property type="match status" value="1"/>
</dbReference>
<dbReference type="Gene3D" id="1.10.287.470">
    <property type="entry name" value="Helix hairpin bin"/>
    <property type="match status" value="1"/>
</dbReference>
<feature type="domain" description="Multidrug resistance protein MdtA-like alpha-helical hairpin" evidence="3">
    <location>
        <begin position="112"/>
        <end position="173"/>
    </location>
</feature>
<comment type="caution">
    <text evidence="7">The sequence shown here is derived from an EMBL/GenBank/DDBJ whole genome shotgun (WGS) entry which is preliminary data.</text>
</comment>
<keyword evidence="2" id="KW-1133">Transmembrane helix</keyword>
<dbReference type="InterPro" id="IPR058792">
    <property type="entry name" value="Beta-barrel_RND_2"/>
</dbReference>
<evidence type="ECO:0000256" key="1">
    <source>
        <dbReference type="ARBA" id="ARBA00009477"/>
    </source>
</evidence>
<comment type="similarity">
    <text evidence="1">Belongs to the membrane fusion protein (MFP) (TC 8.A.1) family.</text>
</comment>
<evidence type="ECO:0000256" key="2">
    <source>
        <dbReference type="SAM" id="Phobius"/>
    </source>
</evidence>
<evidence type="ECO:0000259" key="5">
    <source>
        <dbReference type="Pfam" id="PF25954"/>
    </source>
</evidence>
<dbReference type="AlphaFoldDB" id="A0A8J3DCW4"/>
<accession>A0A8J3DCW4</accession>
<feature type="domain" description="YknX-like C-terminal permuted SH3-like" evidence="6">
    <location>
        <begin position="289"/>
        <end position="356"/>
    </location>
</feature>